<feature type="region of interest" description="Disordered" evidence="1">
    <location>
        <begin position="270"/>
        <end position="386"/>
    </location>
</feature>
<feature type="compositionally biased region" description="Basic and acidic residues" evidence="1">
    <location>
        <begin position="270"/>
        <end position="285"/>
    </location>
</feature>
<accession>A0A9P7ZG75</accession>
<proteinExistence type="predicted"/>
<dbReference type="Proteomes" id="UP000887229">
    <property type="component" value="Unassembled WGS sequence"/>
</dbReference>
<feature type="compositionally biased region" description="Basic residues" evidence="1">
    <location>
        <begin position="306"/>
        <end position="325"/>
    </location>
</feature>
<gene>
    <name evidence="3" type="ORF">F5Z01DRAFT_676883</name>
</gene>
<dbReference type="RefSeq" id="XP_046115319.1">
    <property type="nucleotide sequence ID" value="XM_046265298.1"/>
</dbReference>
<feature type="domain" description="Transcription factor TFIIIC triple barrel" evidence="2">
    <location>
        <begin position="38"/>
        <end position="207"/>
    </location>
</feature>
<feature type="compositionally biased region" description="Acidic residues" evidence="1">
    <location>
        <begin position="366"/>
        <end position="378"/>
    </location>
</feature>
<sequence>MDDIAIDPALVGVGDDPLTTIDIEDEEEDEWEYEYSTTEVETYYLTVDLSYPEFKAAPLKDTFASRGRHRKWEKPPNDPSNTRAPGAHAHRANEHDDDDEADVEQEDELDPDIDPELQHAEDDVTRQTEQEGLDSDQAEEIQILDLHSKRPMFSYRGRVFEGQWSEMIGTDMVFAQHDGSAELPTLRHLPGDVDLLAASSSRITTKEKMLVPKSGTVDTLAPIKKEWNINIPIGRGKTTERIQQANFLERMIALKIQKGHTDQVTVYAKDGEGKQFRDDRDPDYRPRRRKPITDPENYYVESATGRLKKKRKKTTTGRPPGRPRWKHTEGSARADLAAAPPLSTPTPQHWEDLTGGQRDAGREGESGEEEDEDEEDFDHDTPMANA</sequence>
<dbReference type="AlphaFoldDB" id="A0A9P7ZG75"/>
<feature type="region of interest" description="Disordered" evidence="1">
    <location>
        <begin position="65"/>
        <end position="115"/>
    </location>
</feature>
<protein>
    <recommendedName>
        <fullName evidence="2">Transcription factor TFIIIC triple barrel domain-containing protein</fullName>
    </recommendedName>
</protein>
<organism evidence="3 4">
    <name type="scientific">Emericellopsis atlantica</name>
    <dbReference type="NCBI Taxonomy" id="2614577"/>
    <lineage>
        <taxon>Eukaryota</taxon>
        <taxon>Fungi</taxon>
        <taxon>Dikarya</taxon>
        <taxon>Ascomycota</taxon>
        <taxon>Pezizomycotina</taxon>
        <taxon>Sordariomycetes</taxon>
        <taxon>Hypocreomycetidae</taxon>
        <taxon>Hypocreales</taxon>
        <taxon>Bionectriaceae</taxon>
        <taxon>Emericellopsis</taxon>
    </lineage>
</organism>
<evidence type="ECO:0000313" key="4">
    <source>
        <dbReference type="Proteomes" id="UP000887229"/>
    </source>
</evidence>
<dbReference type="GeneID" id="70296201"/>
<dbReference type="OrthoDB" id="1877767at2759"/>
<evidence type="ECO:0000259" key="2">
    <source>
        <dbReference type="Pfam" id="PF10419"/>
    </source>
</evidence>
<dbReference type="Pfam" id="PF10419">
    <property type="entry name" value="TFIIIC_sub6"/>
    <property type="match status" value="1"/>
</dbReference>
<evidence type="ECO:0000256" key="1">
    <source>
        <dbReference type="SAM" id="MobiDB-lite"/>
    </source>
</evidence>
<comment type="caution">
    <text evidence="3">The sequence shown here is derived from an EMBL/GenBank/DDBJ whole genome shotgun (WGS) entry which is preliminary data.</text>
</comment>
<feature type="compositionally biased region" description="Acidic residues" evidence="1">
    <location>
        <begin position="95"/>
        <end position="115"/>
    </location>
</feature>
<reference evidence="3" key="1">
    <citation type="journal article" date="2021" name="IMA Fungus">
        <title>Genomic characterization of three marine fungi, including Emericellopsis atlantica sp. nov. with signatures of a generalist lifestyle and marine biomass degradation.</title>
        <authorList>
            <person name="Hagestad O.C."/>
            <person name="Hou L."/>
            <person name="Andersen J.H."/>
            <person name="Hansen E.H."/>
            <person name="Altermark B."/>
            <person name="Li C."/>
            <person name="Kuhnert E."/>
            <person name="Cox R.J."/>
            <person name="Crous P.W."/>
            <person name="Spatafora J.W."/>
            <person name="Lail K."/>
            <person name="Amirebrahimi M."/>
            <person name="Lipzen A."/>
            <person name="Pangilinan J."/>
            <person name="Andreopoulos W."/>
            <person name="Hayes R.D."/>
            <person name="Ng V."/>
            <person name="Grigoriev I.V."/>
            <person name="Jackson S.A."/>
            <person name="Sutton T.D.S."/>
            <person name="Dobson A.D.W."/>
            <person name="Rama T."/>
        </authorList>
    </citation>
    <scope>NUCLEOTIDE SEQUENCE</scope>
    <source>
        <strain evidence="3">TS7</strain>
    </source>
</reference>
<dbReference type="EMBL" id="MU251268">
    <property type="protein sequence ID" value="KAG9251395.1"/>
    <property type="molecule type" value="Genomic_DNA"/>
</dbReference>
<feature type="compositionally biased region" description="Low complexity" evidence="1">
    <location>
        <begin position="334"/>
        <end position="347"/>
    </location>
</feature>
<keyword evidence="4" id="KW-1185">Reference proteome</keyword>
<name>A0A9P7ZG75_9HYPO</name>
<dbReference type="InterPro" id="IPR019481">
    <property type="entry name" value="TFIIIC_triple_barrel"/>
</dbReference>
<evidence type="ECO:0000313" key="3">
    <source>
        <dbReference type="EMBL" id="KAG9251395.1"/>
    </source>
</evidence>
<dbReference type="Gene3D" id="2.60.40.4370">
    <property type="match status" value="1"/>
</dbReference>